<accession>A0A7R8ZCF0</accession>
<organism evidence="1">
    <name type="scientific">Timema douglasi</name>
    <name type="common">Walking stick</name>
    <dbReference type="NCBI Taxonomy" id="61478"/>
    <lineage>
        <taxon>Eukaryota</taxon>
        <taxon>Metazoa</taxon>
        <taxon>Ecdysozoa</taxon>
        <taxon>Arthropoda</taxon>
        <taxon>Hexapoda</taxon>
        <taxon>Insecta</taxon>
        <taxon>Pterygota</taxon>
        <taxon>Neoptera</taxon>
        <taxon>Polyneoptera</taxon>
        <taxon>Phasmatodea</taxon>
        <taxon>Timematodea</taxon>
        <taxon>Timematoidea</taxon>
        <taxon>Timematidae</taxon>
        <taxon>Timema</taxon>
    </lineage>
</organism>
<reference evidence="1" key="1">
    <citation type="submission" date="2020-11" db="EMBL/GenBank/DDBJ databases">
        <authorList>
            <person name="Tran Van P."/>
        </authorList>
    </citation>
    <scope>NUCLEOTIDE SEQUENCE</scope>
</reference>
<sequence>MDYLVLTDSSQLTSDSQHLVAILPGTIFQLQDFLLSLTRENKKKEERVGNGKVLNRSRVGDDLRITESGGAPGDGEAEHVRSQGCDCVYWIIRTFSYPLTYERICNTTGVVVRLTPLQPVVHACLPGYALQALQAETLNTI</sequence>
<proteinExistence type="predicted"/>
<evidence type="ECO:0000313" key="1">
    <source>
        <dbReference type="EMBL" id="CAD7204438.1"/>
    </source>
</evidence>
<dbReference type="AlphaFoldDB" id="A0A7R8ZCF0"/>
<protein>
    <submittedName>
        <fullName evidence="1">Uncharacterized protein</fullName>
    </submittedName>
</protein>
<dbReference type="EMBL" id="OA572375">
    <property type="protein sequence ID" value="CAD7204438.1"/>
    <property type="molecule type" value="Genomic_DNA"/>
</dbReference>
<gene>
    <name evidence="1" type="ORF">TDIB3V08_LOCUS10596</name>
</gene>
<name>A0A7R8ZCF0_TIMDO</name>